<proteinExistence type="predicted"/>
<reference evidence="1 2" key="1">
    <citation type="submission" date="2024-03" db="EMBL/GenBank/DDBJ databases">
        <title>Human intestinal bacterial collection.</title>
        <authorList>
            <person name="Pauvert C."/>
            <person name="Hitch T.C.A."/>
            <person name="Clavel T."/>
        </authorList>
    </citation>
    <scope>NUCLEOTIDE SEQUENCE [LARGE SCALE GENOMIC DNA]</scope>
    <source>
        <strain evidence="1 2">CLA-SR-H024</strain>
    </source>
</reference>
<dbReference type="EMBL" id="JBBMFN010000042">
    <property type="protein sequence ID" value="MEQ2467085.1"/>
    <property type="molecule type" value="Genomic_DNA"/>
</dbReference>
<evidence type="ECO:0000313" key="1">
    <source>
        <dbReference type="EMBL" id="MEQ2467085.1"/>
    </source>
</evidence>
<accession>A0ABV1F144</accession>
<sequence>MKKLILLLVIVLFLVVIIMKVNRIPSITVTSEGKKVTTVQGSYCWNGFLNSKCEDLLSPYLLVDEENIEPISINQGSKINIDFNPSPIDGKYEAYIWQDIEKMVKANMKGNILEAPTQKGSYVYEISADWKRGQVSYAFIIEVH</sequence>
<organism evidence="1 2">
    <name type="scientific">Niallia hominis</name>
    <dbReference type="NCBI Taxonomy" id="3133173"/>
    <lineage>
        <taxon>Bacteria</taxon>
        <taxon>Bacillati</taxon>
        <taxon>Bacillota</taxon>
        <taxon>Bacilli</taxon>
        <taxon>Bacillales</taxon>
        <taxon>Bacillaceae</taxon>
        <taxon>Niallia</taxon>
    </lineage>
</organism>
<evidence type="ECO:0008006" key="3">
    <source>
        <dbReference type="Google" id="ProtNLM"/>
    </source>
</evidence>
<gene>
    <name evidence="1" type="ORF">WMO63_15625</name>
</gene>
<protein>
    <recommendedName>
        <fullName evidence="3">Proteinase inhibitor I42 chagasin domain-containing protein</fullName>
    </recommendedName>
</protein>
<dbReference type="Proteomes" id="UP001465426">
    <property type="component" value="Unassembled WGS sequence"/>
</dbReference>
<name>A0ABV1F144_9BACI</name>
<evidence type="ECO:0000313" key="2">
    <source>
        <dbReference type="Proteomes" id="UP001465426"/>
    </source>
</evidence>
<dbReference type="RefSeq" id="WP_349205048.1">
    <property type="nucleotide sequence ID" value="NZ_JBBMFN010000042.1"/>
</dbReference>
<keyword evidence="2" id="KW-1185">Reference proteome</keyword>
<comment type="caution">
    <text evidence="1">The sequence shown here is derived from an EMBL/GenBank/DDBJ whole genome shotgun (WGS) entry which is preliminary data.</text>
</comment>